<dbReference type="SMART" id="SM00490">
    <property type="entry name" value="HELICc"/>
    <property type="match status" value="1"/>
</dbReference>
<feature type="compositionally biased region" description="Basic and acidic residues" evidence="5">
    <location>
        <begin position="17"/>
        <end position="31"/>
    </location>
</feature>
<feature type="compositionally biased region" description="Low complexity" evidence="5">
    <location>
        <begin position="771"/>
        <end position="786"/>
    </location>
</feature>
<accession>A0A1G4H3B0</accession>
<keyword evidence="2" id="KW-0378">Hydrolase</keyword>
<reference evidence="8 9" key="1">
    <citation type="submission" date="2016-07" db="EMBL/GenBank/DDBJ databases">
        <authorList>
            <consortium name="Pathogen Informatics"/>
        </authorList>
    </citation>
    <scope>NUCLEOTIDE SEQUENCE [LARGE SCALE GENOMIC DNA]</scope>
</reference>
<dbReference type="PROSITE" id="PS51192">
    <property type="entry name" value="HELICASE_ATP_BIND_1"/>
    <property type="match status" value="1"/>
</dbReference>
<dbReference type="PANTHER" id="PTHR47961">
    <property type="entry name" value="DNA POLYMERASE THETA, PUTATIVE (AFU_ORTHOLOGUE AFUA_1G05260)-RELATED"/>
    <property type="match status" value="1"/>
</dbReference>
<dbReference type="InterPro" id="IPR001650">
    <property type="entry name" value="Helicase_C-like"/>
</dbReference>
<dbReference type="VEuPathDB" id="PlasmoDB:PVW1_130031200"/>
<keyword evidence="3 8" id="KW-0347">Helicase</keyword>
<proteinExistence type="predicted"/>
<feature type="compositionally biased region" description="Polar residues" evidence="5">
    <location>
        <begin position="749"/>
        <end position="770"/>
    </location>
</feature>
<feature type="domain" description="Helicase ATP-binding" evidence="6">
    <location>
        <begin position="152"/>
        <end position="375"/>
    </location>
</feature>
<keyword evidence="4" id="KW-0067">ATP-binding</keyword>
<feature type="region of interest" description="Disordered" evidence="5">
    <location>
        <begin position="17"/>
        <end position="110"/>
    </location>
</feature>
<evidence type="ECO:0000256" key="1">
    <source>
        <dbReference type="ARBA" id="ARBA00022741"/>
    </source>
</evidence>
<feature type="region of interest" description="Disordered" evidence="5">
    <location>
        <begin position="281"/>
        <end position="302"/>
    </location>
</feature>
<dbReference type="PANTHER" id="PTHR47961:SF6">
    <property type="entry name" value="DNA-DIRECTED DNA POLYMERASE"/>
    <property type="match status" value="1"/>
</dbReference>
<evidence type="ECO:0000256" key="2">
    <source>
        <dbReference type="ARBA" id="ARBA00022801"/>
    </source>
</evidence>
<dbReference type="EMBL" id="LT615251">
    <property type="protein sequence ID" value="SCO69352.1"/>
    <property type="molecule type" value="Genomic_DNA"/>
</dbReference>
<feature type="region of interest" description="Disordered" evidence="5">
    <location>
        <begin position="1036"/>
        <end position="1059"/>
    </location>
</feature>
<dbReference type="SMART" id="SM00487">
    <property type="entry name" value="DEXDc"/>
    <property type="match status" value="1"/>
</dbReference>
<dbReference type="PROSITE" id="PS51194">
    <property type="entry name" value="HELICASE_CTER"/>
    <property type="match status" value="1"/>
</dbReference>
<dbReference type="InterPro" id="IPR027417">
    <property type="entry name" value="P-loop_NTPase"/>
</dbReference>
<dbReference type="GO" id="GO:0005524">
    <property type="term" value="F:ATP binding"/>
    <property type="evidence" value="ECO:0007669"/>
    <property type="project" value="UniProtKB-KW"/>
</dbReference>
<dbReference type="InterPro" id="IPR014001">
    <property type="entry name" value="Helicase_ATP-bd"/>
</dbReference>
<evidence type="ECO:0000256" key="5">
    <source>
        <dbReference type="SAM" id="MobiDB-lite"/>
    </source>
</evidence>
<dbReference type="Proteomes" id="UP000196402">
    <property type="component" value="Chromosome 13"/>
</dbReference>
<dbReference type="Pfam" id="PF00271">
    <property type="entry name" value="Helicase_C"/>
    <property type="match status" value="1"/>
</dbReference>
<dbReference type="Gene3D" id="3.40.50.300">
    <property type="entry name" value="P-loop containing nucleotide triphosphate hydrolases"/>
    <property type="match status" value="3"/>
</dbReference>
<evidence type="ECO:0000256" key="3">
    <source>
        <dbReference type="ARBA" id="ARBA00022806"/>
    </source>
</evidence>
<gene>
    <name evidence="8" type="ORF">PVT01_130029500</name>
</gene>
<feature type="compositionally biased region" description="Polar residues" evidence="5">
    <location>
        <begin position="39"/>
        <end position="92"/>
    </location>
</feature>
<name>A0A1G4H3B0_PLAVI</name>
<organism evidence="8 9">
    <name type="scientific">Plasmodium vivax</name>
    <name type="common">malaria parasite P. vivax</name>
    <dbReference type="NCBI Taxonomy" id="5855"/>
    <lineage>
        <taxon>Eukaryota</taxon>
        <taxon>Sar</taxon>
        <taxon>Alveolata</taxon>
        <taxon>Apicomplexa</taxon>
        <taxon>Aconoidasida</taxon>
        <taxon>Haemosporida</taxon>
        <taxon>Plasmodiidae</taxon>
        <taxon>Plasmodium</taxon>
        <taxon>Plasmodium (Plasmodium)</taxon>
    </lineage>
</organism>
<dbReference type="SUPFAM" id="SSF52540">
    <property type="entry name" value="P-loop containing nucleoside triphosphate hydrolases"/>
    <property type="match status" value="1"/>
</dbReference>
<dbReference type="GO" id="GO:0016787">
    <property type="term" value="F:hydrolase activity"/>
    <property type="evidence" value="ECO:0007669"/>
    <property type="project" value="UniProtKB-KW"/>
</dbReference>
<dbReference type="VEuPathDB" id="PlasmoDB:PVPAM_130039700"/>
<dbReference type="InterPro" id="IPR011545">
    <property type="entry name" value="DEAD/DEAH_box_helicase_dom"/>
</dbReference>
<feature type="domain" description="Helicase C-terminal" evidence="7">
    <location>
        <begin position="481"/>
        <end position="661"/>
    </location>
</feature>
<feature type="region of interest" description="Disordered" evidence="5">
    <location>
        <begin position="746"/>
        <end position="792"/>
    </location>
</feature>
<dbReference type="GO" id="GO:0004386">
    <property type="term" value="F:helicase activity"/>
    <property type="evidence" value="ECO:0007669"/>
    <property type="project" value="UniProtKB-KW"/>
</dbReference>
<dbReference type="VEuPathDB" id="PlasmoDB:PVX_085255"/>
<evidence type="ECO:0000256" key="4">
    <source>
        <dbReference type="ARBA" id="ARBA00022840"/>
    </source>
</evidence>
<dbReference type="AlphaFoldDB" id="A0A1G4H3B0"/>
<feature type="compositionally biased region" description="Basic residues" evidence="5">
    <location>
        <begin position="1036"/>
        <end position="1047"/>
    </location>
</feature>
<evidence type="ECO:0000313" key="8">
    <source>
        <dbReference type="EMBL" id="SCO69352.1"/>
    </source>
</evidence>
<protein>
    <submittedName>
        <fullName evidence="8">DEAD/DEAH box helicase, putative</fullName>
    </submittedName>
</protein>
<evidence type="ECO:0000259" key="6">
    <source>
        <dbReference type="PROSITE" id="PS51192"/>
    </source>
</evidence>
<feature type="compositionally biased region" description="Basic and acidic residues" evidence="5">
    <location>
        <begin position="1048"/>
        <end position="1059"/>
    </location>
</feature>
<evidence type="ECO:0000313" key="9">
    <source>
        <dbReference type="Proteomes" id="UP000196402"/>
    </source>
</evidence>
<sequence length="1059" mass="120433">MNVNWISHLENLLDKKRSRERSDHAKEIKTERKVHRYSSHQGSTHQGNTHQGNTHQGNTHQGNTHQESTHQGNTHQGNTHQGNTHQGNTHQECSPPLSRQHVGGDHLGSPPECDYRQLHAYRIEKAILENYKKEHIRELYPWQAECLSLLKTVRWEEGESFLFVAPTSGGKTLVAEIFAFEQMDQTEKTFFLFPLNSLINEKMSYLKKLCRGTSIKVGSELAENDIVLCTYERMNNYLNRNKLEGQGGMGGMEVGMEVGTNVGMNVGMNVGVKLGMGGCPPQGSSANPQGSSANPQGSSANRGGDPPHNYLIVIDEFHLISEKGRGIYIENIISKIIFLNRKQRQAKIKVICMSGTLNNFPALKKWMNAKIYVSPYRRPQEIKEHYICNCGVYRKEKEGCPFSYLCNVYDFYRSWADKSGEQGAKRFLYNVASVSSFKRCNLSDEMNTFHQNTKGNIAHFLKMKKNPSVNNSLVHSLLCFSLHSRVNNLNTLIFCSTKKNCEVYISLINQYFSAFPVEDTPEDVQLRRDKLNESIRQLDGYAHSTMSKLVANGICYYYSDITNSVKRLIEVAYKEKTLFLLTCTSTLSVGLNLLVDRVLISSPFIAQNFLSITQYRQMIGRAARQKKGDSFLLVEKRHEKKMLQIFQESCTNITSTMNDGGSLDEMEKYLIEFLCLVDARPVSLRDVVVMLSFSLCFAEVTQGSETQSSETELSEAQFGERQLCETKLGETKLMEGQLCETKLMEGHSADQSANQTADQSANQPDDQSANQPDDQPAHHPAAASAPGCPLEVDEENFTPSERAFYEAKKEQIHAVLNVLIQHKCVQVESNRRRLRLTNFCRSLCVSNFTASFGSELLLEVKKYDRVHLFNHSFHLCYLCSAHNLNVASFSYCLPFLKNLIGMICSDSHTKHIIFQVLEFDSDVINMLALRNQNNCFWKKRKKYFAEDQMERKHNKLYLSILLFLHLKGTTCSALCSLFKITEDVLQSVLQHTYMHVHILISFFDQLDEWILSSLLRKFLLNFRACRLASEEGGRARAPRGRRALRGGHTRERSANERPG</sequence>
<dbReference type="GO" id="GO:0003676">
    <property type="term" value="F:nucleic acid binding"/>
    <property type="evidence" value="ECO:0007669"/>
    <property type="project" value="InterPro"/>
</dbReference>
<dbReference type="VEuPathDB" id="PlasmoDB:PVP01_1323900"/>
<dbReference type="eggNOG" id="KOG0950">
    <property type="taxonomic scope" value="Eukaryota"/>
</dbReference>
<dbReference type="Pfam" id="PF00270">
    <property type="entry name" value="DEAD"/>
    <property type="match status" value="1"/>
</dbReference>
<dbReference type="InterPro" id="IPR050474">
    <property type="entry name" value="Hel308_SKI2-like"/>
</dbReference>
<keyword evidence="1" id="KW-0547">Nucleotide-binding</keyword>
<evidence type="ECO:0000259" key="7">
    <source>
        <dbReference type="PROSITE" id="PS51194"/>
    </source>
</evidence>
<feature type="compositionally biased region" description="Polar residues" evidence="5">
    <location>
        <begin position="282"/>
        <end position="301"/>
    </location>
</feature>